<evidence type="ECO:0000259" key="8">
    <source>
        <dbReference type="Pfam" id="PF01895"/>
    </source>
</evidence>
<evidence type="ECO:0000313" key="9">
    <source>
        <dbReference type="EMBL" id="MRI82143.1"/>
    </source>
</evidence>
<keyword evidence="4 7" id="KW-0813">Transport</keyword>
<accession>A0A6I2GK45</accession>
<reference evidence="11 12" key="1">
    <citation type="submission" date="2019-11" db="EMBL/GenBank/DDBJ databases">
        <title>Characterisation of Fundicoccus ignavus gen. nov. sp. nov., a novel genus of the family Aerococcaceae isolated from bulk tank milk.</title>
        <authorList>
            <person name="Siebert A."/>
            <person name="Huptas C."/>
            <person name="Wenning M."/>
            <person name="Scherer S."/>
            <person name="Doll E.V."/>
        </authorList>
    </citation>
    <scope>NUCLEOTIDE SEQUENCE [LARGE SCALE GENOMIC DNA]</scope>
    <source>
        <strain evidence="9 12">DSM 109653</strain>
        <strain evidence="10 11">WS4759</strain>
    </source>
</reference>
<dbReference type="Proteomes" id="UP000469870">
    <property type="component" value="Unassembled WGS sequence"/>
</dbReference>
<keyword evidence="6 7" id="KW-0592">Phosphate transport</keyword>
<protein>
    <recommendedName>
        <fullName evidence="7">Phosphate-specific transport system accessory protein PhoU</fullName>
    </recommendedName>
</protein>
<dbReference type="EMBL" id="WJQS01000005">
    <property type="protein sequence ID" value="MRI85609.1"/>
    <property type="molecule type" value="Genomic_DNA"/>
</dbReference>
<evidence type="ECO:0000256" key="7">
    <source>
        <dbReference type="PIRNR" id="PIRNR003107"/>
    </source>
</evidence>
<dbReference type="InterPro" id="IPR038078">
    <property type="entry name" value="PhoU-like_sf"/>
</dbReference>
<dbReference type="GO" id="GO:0006817">
    <property type="term" value="P:phosphate ion transport"/>
    <property type="evidence" value="ECO:0007669"/>
    <property type="project" value="UniProtKB-KW"/>
</dbReference>
<keyword evidence="11" id="KW-1185">Reference proteome</keyword>
<comment type="function">
    <text evidence="7">Plays a role in the regulation of phosphate uptake.</text>
</comment>
<evidence type="ECO:0000313" key="10">
    <source>
        <dbReference type="EMBL" id="MRI85609.1"/>
    </source>
</evidence>
<evidence type="ECO:0000256" key="1">
    <source>
        <dbReference type="ARBA" id="ARBA00004496"/>
    </source>
</evidence>
<evidence type="ECO:0000256" key="5">
    <source>
        <dbReference type="ARBA" id="ARBA00022490"/>
    </source>
</evidence>
<dbReference type="GO" id="GO:0030643">
    <property type="term" value="P:intracellular phosphate ion homeostasis"/>
    <property type="evidence" value="ECO:0007669"/>
    <property type="project" value="InterPro"/>
</dbReference>
<organism evidence="10 11">
    <name type="scientific">Fundicoccus ignavus</name>
    <dbReference type="NCBI Taxonomy" id="2664442"/>
    <lineage>
        <taxon>Bacteria</taxon>
        <taxon>Bacillati</taxon>
        <taxon>Bacillota</taxon>
        <taxon>Bacilli</taxon>
        <taxon>Lactobacillales</taxon>
        <taxon>Aerococcaceae</taxon>
        <taxon>Fundicoccus</taxon>
    </lineage>
</organism>
<dbReference type="RefSeq" id="WP_153862299.1">
    <property type="nucleotide sequence ID" value="NZ_WJQR01000008.1"/>
</dbReference>
<dbReference type="GO" id="GO:0005737">
    <property type="term" value="C:cytoplasm"/>
    <property type="evidence" value="ECO:0007669"/>
    <property type="project" value="UniProtKB-SubCell"/>
</dbReference>
<evidence type="ECO:0000256" key="6">
    <source>
        <dbReference type="ARBA" id="ARBA00022592"/>
    </source>
</evidence>
<feature type="domain" description="PhoU" evidence="8">
    <location>
        <begin position="18"/>
        <end position="103"/>
    </location>
</feature>
<comment type="subunit">
    <text evidence="3 7">Homodimer.</text>
</comment>
<dbReference type="Pfam" id="PF01895">
    <property type="entry name" value="PhoU"/>
    <property type="match status" value="2"/>
</dbReference>
<comment type="subcellular location">
    <subcellularLocation>
        <location evidence="1 7">Cytoplasm</location>
    </subcellularLocation>
</comment>
<evidence type="ECO:0000313" key="11">
    <source>
        <dbReference type="Proteomes" id="UP000430975"/>
    </source>
</evidence>
<dbReference type="PANTHER" id="PTHR42930:SF3">
    <property type="entry name" value="PHOSPHATE-SPECIFIC TRANSPORT SYSTEM ACCESSORY PROTEIN PHOU"/>
    <property type="match status" value="1"/>
</dbReference>
<dbReference type="Gene3D" id="1.20.58.220">
    <property type="entry name" value="Phosphate transport system protein phou homolog 2, domain 2"/>
    <property type="match status" value="1"/>
</dbReference>
<dbReference type="PANTHER" id="PTHR42930">
    <property type="entry name" value="PHOSPHATE-SPECIFIC TRANSPORT SYSTEM ACCESSORY PROTEIN PHOU"/>
    <property type="match status" value="1"/>
</dbReference>
<comment type="caution">
    <text evidence="10">The sequence shown here is derived from an EMBL/GenBank/DDBJ whole genome shotgun (WGS) entry which is preliminary data.</text>
</comment>
<dbReference type="FunFam" id="1.20.58.220:FF:000004">
    <property type="entry name" value="Phosphate-specific transport system accessory protein PhoU"/>
    <property type="match status" value="1"/>
</dbReference>
<evidence type="ECO:0000313" key="12">
    <source>
        <dbReference type="Proteomes" id="UP000469870"/>
    </source>
</evidence>
<dbReference type="Proteomes" id="UP000430975">
    <property type="component" value="Unassembled WGS sequence"/>
</dbReference>
<proteinExistence type="inferred from homology"/>
<dbReference type="GO" id="GO:0045936">
    <property type="term" value="P:negative regulation of phosphate metabolic process"/>
    <property type="evidence" value="ECO:0007669"/>
    <property type="project" value="InterPro"/>
</dbReference>
<dbReference type="AlphaFoldDB" id="A0A6I2GK45"/>
<dbReference type="InterPro" id="IPR028366">
    <property type="entry name" value="PhoU"/>
</dbReference>
<name>A0A6I2GK45_9LACT</name>
<evidence type="ECO:0000256" key="4">
    <source>
        <dbReference type="ARBA" id="ARBA00022448"/>
    </source>
</evidence>
<feature type="domain" description="PhoU" evidence="8">
    <location>
        <begin position="121"/>
        <end position="206"/>
    </location>
</feature>
<dbReference type="SUPFAM" id="SSF109755">
    <property type="entry name" value="PhoU-like"/>
    <property type="match status" value="1"/>
</dbReference>
<comment type="similarity">
    <text evidence="2 7">Belongs to the PhoU family.</text>
</comment>
<dbReference type="NCBIfam" id="TIGR02135">
    <property type="entry name" value="phoU_full"/>
    <property type="match status" value="1"/>
</dbReference>
<keyword evidence="5 7" id="KW-0963">Cytoplasm</keyword>
<dbReference type="EMBL" id="WJQR01000008">
    <property type="protein sequence ID" value="MRI82143.1"/>
    <property type="molecule type" value="Genomic_DNA"/>
</dbReference>
<sequence>MRKVFEEELKSLFVHLTKLGIAANEAVHKSIKAHNTGDKELAKELFADDLKINALTIEIEKEAYRIIALQQPVASDLRLVFTVLTASLDIERIADHAVSIGRAVIRRNESDQQVEGLNDVVNKMAETAQGMISDAMDAFVNRNADQAREVALRDETVDAGLKEIYQESAKRMQKNTEMVPSGISYINIGNSLERIGDYVTNICERVVYLNTGEIIELNK</sequence>
<evidence type="ECO:0000256" key="2">
    <source>
        <dbReference type="ARBA" id="ARBA00008107"/>
    </source>
</evidence>
<dbReference type="InterPro" id="IPR026022">
    <property type="entry name" value="PhoU_dom"/>
</dbReference>
<evidence type="ECO:0000256" key="3">
    <source>
        <dbReference type="ARBA" id="ARBA00011738"/>
    </source>
</evidence>
<dbReference type="PIRSF" id="PIRSF003107">
    <property type="entry name" value="PhoU"/>
    <property type="match status" value="1"/>
</dbReference>
<gene>
    <name evidence="10" type="primary">phoU</name>
    <name evidence="10" type="ORF">GIY09_06910</name>
    <name evidence="9" type="ORF">GIY11_09005</name>
</gene>